<evidence type="ECO:0000313" key="2">
    <source>
        <dbReference type="EMBL" id="KAJ1137855.1"/>
    </source>
</evidence>
<evidence type="ECO:0000256" key="1">
    <source>
        <dbReference type="SAM" id="MobiDB-lite"/>
    </source>
</evidence>
<reference evidence="2" key="1">
    <citation type="journal article" date="2022" name="bioRxiv">
        <title>Sequencing and chromosome-scale assembly of the giantPleurodeles waltlgenome.</title>
        <authorList>
            <person name="Brown T."/>
            <person name="Elewa A."/>
            <person name="Iarovenko S."/>
            <person name="Subramanian E."/>
            <person name="Araus A.J."/>
            <person name="Petzold A."/>
            <person name="Susuki M."/>
            <person name="Suzuki K.-i.T."/>
            <person name="Hayashi T."/>
            <person name="Toyoda A."/>
            <person name="Oliveira C."/>
            <person name="Osipova E."/>
            <person name="Leigh N.D."/>
            <person name="Simon A."/>
            <person name="Yun M.H."/>
        </authorList>
    </citation>
    <scope>NUCLEOTIDE SEQUENCE</scope>
    <source>
        <strain evidence="2">20211129_DDA</strain>
        <tissue evidence="2">Liver</tissue>
    </source>
</reference>
<keyword evidence="3" id="KW-1185">Reference proteome</keyword>
<evidence type="ECO:0000313" key="3">
    <source>
        <dbReference type="Proteomes" id="UP001066276"/>
    </source>
</evidence>
<accession>A0AAV7QHV6</accession>
<feature type="compositionally biased region" description="Polar residues" evidence="1">
    <location>
        <begin position="58"/>
        <end position="76"/>
    </location>
</feature>
<organism evidence="2 3">
    <name type="scientific">Pleurodeles waltl</name>
    <name type="common">Iberian ribbed newt</name>
    <dbReference type="NCBI Taxonomy" id="8319"/>
    <lineage>
        <taxon>Eukaryota</taxon>
        <taxon>Metazoa</taxon>
        <taxon>Chordata</taxon>
        <taxon>Craniata</taxon>
        <taxon>Vertebrata</taxon>
        <taxon>Euteleostomi</taxon>
        <taxon>Amphibia</taxon>
        <taxon>Batrachia</taxon>
        <taxon>Caudata</taxon>
        <taxon>Salamandroidea</taxon>
        <taxon>Salamandridae</taxon>
        <taxon>Pleurodelinae</taxon>
        <taxon>Pleurodeles</taxon>
    </lineage>
</organism>
<comment type="caution">
    <text evidence="2">The sequence shown here is derived from an EMBL/GenBank/DDBJ whole genome shotgun (WGS) entry which is preliminary data.</text>
</comment>
<feature type="region of interest" description="Disordered" evidence="1">
    <location>
        <begin position="54"/>
        <end position="76"/>
    </location>
</feature>
<sequence length="76" mass="8203">MHDYDTRTVMGAGGTGGPVMSMLVDNALASKTAVRYSKCWEVFQDVTGRKGHGPYTVSRMQANPLPQSIHSSSGSW</sequence>
<dbReference type="EMBL" id="JANPWB010000010">
    <property type="protein sequence ID" value="KAJ1137855.1"/>
    <property type="molecule type" value="Genomic_DNA"/>
</dbReference>
<gene>
    <name evidence="2" type="ORF">NDU88_004251</name>
</gene>
<dbReference type="Proteomes" id="UP001066276">
    <property type="component" value="Chromosome 6"/>
</dbReference>
<protein>
    <submittedName>
        <fullName evidence="2">Uncharacterized protein</fullName>
    </submittedName>
</protein>
<proteinExistence type="predicted"/>
<dbReference type="AlphaFoldDB" id="A0AAV7QHV6"/>
<name>A0AAV7QHV6_PLEWA</name>